<gene>
    <name evidence="1" type="ORF">AaV_347</name>
</gene>
<protein>
    <submittedName>
        <fullName evidence="1">Uncharacterized protein</fullName>
    </submittedName>
</protein>
<organism evidence="1 2">
    <name type="scientific">Aureococcus anophagefferens virus</name>
    <dbReference type="NCBI Taxonomy" id="1474867"/>
    <lineage>
        <taxon>Viruses</taxon>
        <taxon>Varidnaviria</taxon>
        <taxon>Bamfordvirae</taxon>
        <taxon>Nucleocytoviricota</taxon>
        <taxon>Megaviricetes</taxon>
        <taxon>Imitervirales</taxon>
        <taxon>Schizomimiviridae</taxon>
        <taxon>Kratosvirus</taxon>
        <taxon>Kratosvirus quantuckense</taxon>
    </lineage>
</organism>
<dbReference type="GeneID" id="20041582"/>
<evidence type="ECO:0000313" key="1">
    <source>
        <dbReference type="EMBL" id="AII17267.1"/>
    </source>
</evidence>
<dbReference type="EMBL" id="KJ645900">
    <property type="protein sequence ID" value="AII17267.1"/>
    <property type="molecule type" value="Genomic_DNA"/>
</dbReference>
<dbReference type="Proteomes" id="UP000028667">
    <property type="component" value="Segment"/>
</dbReference>
<reference evidence="1 2" key="1">
    <citation type="journal article" date="2014" name="Virology">
        <title>Genome of brown tide virus (AaV), the little giant of the Megaviridae, elucidates NCLDV genome expansion and host-virus coevolution.</title>
        <authorList>
            <person name="Moniruzzaman M."/>
            <person name="LeCleir G.R."/>
            <person name="Brown C.M."/>
            <person name="Gobler C.J."/>
            <person name="Bidle K.D."/>
            <person name="Wilson W.H."/>
            <person name="Wilhelm S.W."/>
        </authorList>
    </citation>
    <scope>NUCLEOTIDE SEQUENCE [LARGE SCALE GENOMIC DNA]</scope>
    <source>
        <strain evidence="1">BtV-01</strain>
    </source>
</reference>
<sequence length="139" mass="15453">MGCVPSKKRVELPLNIRLVMYYNKSLRDMEEDHAKNIQKAIVAKESADELVKSASTPEEKVCAAKASADADYQVASAARSEKEIAATRGMCARAAVGCLEFNNKADAYKEICRVMLHDTADSDRRQKRYELQGLIPKNT</sequence>
<name>A0A076FHM8_9VIRU</name>
<evidence type="ECO:0000313" key="2">
    <source>
        <dbReference type="Proteomes" id="UP000028667"/>
    </source>
</evidence>
<dbReference type="KEGG" id="vg:20041582"/>
<accession>A0A076FHM8</accession>
<dbReference type="RefSeq" id="YP_009052416.1">
    <property type="nucleotide sequence ID" value="NC_024697.1"/>
</dbReference>
<keyword evidence="2" id="KW-1185">Reference proteome</keyword>
<proteinExistence type="predicted"/>